<name>A0AA38JJQ2_9AGAR</name>
<feature type="chain" id="PRO_5041371920" evidence="2">
    <location>
        <begin position="24"/>
        <end position="244"/>
    </location>
</feature>
<dbReference type="EMBL" id="JANVFO010000028">
    <property type="protein sequence ID" value="KAJ3731770.1"/>
    <property type="molecule type" value="Genomic_DNA"/>
</dbReference>
<reference evidence="3" key="2">
    <citation type="journal article" date="2023" name="Proc. Natl. Acad. Sci. U.S.A.">
        <title>A global phylogenomic analysis of the shiitake genus Lentinula.</title>
        <authorList>
            <person name="Sierra-Patev S."/>
            <person name="Min B."/>
            <person name="Naranjo-Ortiz M."/>
            <person name="Looney B."/>
            <person name="Konkel Z."/>
            <person name="Slot J.C."/>
            <person name="Sakamoto Y."/>
            <person name="Steenwyk J.L."/>
            <person name="Rokas A."/>
            <person name="Carro J."/>
            <person name="Camarero S."/>
            <person name="Ferreira P."/>
            <person name="Molpeceres G."/>
            <person name="Ruiz-Duenas F.J."/>
            <person name="Serrano A."/>
            <person name="Henrissat B."/>
            <person name="Drula E."/>
            <person name="Hughes K.W."/>
            <person name="Mata J.L."/>
            <person name="Ishikawa N.K."/>
            <person name="Vargas-Isla R."/>
            <person name="Ushijima S."/>
            <person name="Smith C.A."/>
            <person name="Donoghue J."/>
            <person name="Ahrendt S."/>
            <person name="Andreopoulos W."/>
            <person name="He G."/>
            <person name="LaButti K."/>
            <person name="Lipzen A."/>
            <person name="Ng V."/>
            <person name="Riley R."/>
            <person name="Sandor L."/>
            <person name="Barry K."/>
            <person name="Martinez A.T."/>
            <person name="Xiao Y."/>
            <person name="Gibbons J.G."/>
            <person name="Terashima K."/>
            <person name="Grigoriev I.V."/>
            <person name="Hibbett D."/>
        </authorList>
    </citation>
    <scope>NUCLEOTIDE SEQUENCE</scope>
    <source>
        <strain evidence="3">ET3784</strain>
    </source>
</reference>
<feature type="signal peptide" evidence="2">
    <location>
        <begin position="1"/>
        <end position="23"/>
    </location>
</feature>
<reference evidence="3" key="1">
    <citation type="submission" date="2022-08" db="EMBL/GenBank/DDBJ databases">
        <authorList>
            <consortium name="DOE Joint Genome Institute"/>
            <person name="Min B."/>
            <person name="Sierra-Patev S."/>
            <person name="Naranjo-Ortiz M."/>
            <person name="Looney B."/>
            <person name="Konkel Z."/>
            <person name="Slot J.C."/>
            <person name="Sakamoto Y."/>
            <person name="Steenwyk J.L."/>
            <person name="Rokas A."/>
            <person name="Carro J."/>
            <person name="Camarero S."/>
            <person name="Ferreira P."/>
            <person name="Molpeceres G."/>
            <person name="Ruiz-duenas F.J."/>
            <person name="Serrano A."/>
            <person name="Henrissat B."/>
            <person name="Drula E."/>
            <person name="Hughes K.W."/>
            <person name="Mata J.L."/>
            <person name="Ishikawa N.K."/>
            <person name="Vargas-Isla R."/>
            <person name="Ushijima S."/>
            <person name="Smith C.A."/>
            <person name="Ahrendt S."/>
            <person name="Andreopoulos W."/>
            <person name="He G."/>
            <person name="LaButti K."/>
            <person name="Lipzen A."/>
            <person name="Ng V."/>
            <person name="Riley R."/>
            <person name="Sandor L."/>
            <person name="Barry K."/>
            <person name="Martinez A.T."/>
            <person name="Xiao Y."/>
            <person name="Gibbons J.G."/>
            <person name="Terashima K."/>
            <person name="Hibbett D.S."/>
            <person name="Grigoriev I.V."/>
        </authorList>
    </citation>
    <scope>NUCLEOTIDE SEQUENCE</scope>
    <source>
        <strain evidence="3">ET3784</strain>
    </source>
</reference>
<organism evidence="3 4">
    <name type="scientific">Lentinula guzmanii</name>
    <dbReference type="NCBI Taxonomy" id="2804957"/>
    <lineage>
        <taxon>Eukaryota</taxon>
        <taxon>Fungi</taxon>
        <taxon>Dikarya</taxon>
        <taxon>Basidiomycota</taxon>
        <taxon>Agaricomycotina</taxon>
        <taxon>Agaricomycetes</taxon>
        <taxon>Agaricomycetidae</taxon>
        <taxon>Agaricales</taxon>
        <taxon>Marasmiineae</taxon>
        <taxon>Omphalotaceae</taxon>
        <taxon>Lentinula</taxon>
    </lineage>
</organism>
<proteinExistence type="predicted"/>
<dbReference type="Proteomes" id="UP001176059">
    <property type="component" value="Unassembled WGS sequence"/>
</dbReference>
<feature type="region of interest" description="Disordered" evidence="1">
    <location>
        <begin position="159"/>
        <end position="219"/>
    </location>
</feature>
<gene>
    <name evidence="3" type="ORF">DFJ43DRAFT_1139086</name>
</gene>
<evidence type="ECO:0000313" key="3">
    <source>
        <dbReference type="EMBL" id="KAJ3731770.1"/>
    </source>
</evidence>
<keyword evidence="4" id="KW-1185">Reference proteome</keyword>
<sequence>MPRLSSTLAVAIIALTAVSTVDALSLSTSNERVYSRHFSRHFPVPRHTNKHDVAVSGLETVGKVAVAGAEMQGASVSEPQRRSDVGNGIRATGASAEFHEGYVVPAPTEATVTIKNAPLDSRSFGKEAAKFLGHADKAAEGAAAVGTVADTVSSRSLLDSRDLDHHDSISLSKRRKNKKKKGGEPAEGKEEHKEEHKTIEEPKSNESSGSGTNKHDVAVAGFQAAGNAAAAFAGTQGSGSSTPE</sequence>
<dbReference type="AlphaFoldDB" id="A0AA38JJQ2"/>
<evidence type="ECO:0000256" key="2">
    <source>
        <dbReference type="SAM" id="SignalP"/>
    </source>
</evidence>
<feature type="compositionally biased region" description="Basic residues" evidence="1">
    <location>
        <begin position="172"/>
        <end position="181"/>
    </location>
</feature>
<evidence type="ECO:0000313" key="4">
    <source>
        <dbReference type="Proteomes" id="UP001176059"/>
    </source>
</evidence>
<feature type="compositionally biased region" description="Basic and acidic residues" evidence="1">
    <location>
        <begin position="159"/>
        <end position="168"/>
    </location>
</feature>
<evidence type="ECO:0000256" key="1">
    <source>
        <dbReference type="SAM" id="MobiDB-lite"/>
    </source>
</evidence>
<feature type="compositionally biased region" description="Basic and acidic residues" evidence="1">
    <location>
        <begin position="182"/>
        <end position="204"/>
    </location>
</feature>
<comment type="caution">
    <text evidence="3">The sequence shown here is derived from an EMBL/GenBank/DDBJ whole genome shotgun (WGS) entry which is preliminary data.</text>
</comment>
<accession>A0AA38JJQ2</accession>
<keyword evidence="2" id="KW-0732">Signal</keyword>
<protein>
    <submittedName>
        <fullName evidence="3">Uncharacterized protein</fullName>
    </submittedName>
</protein>